<name>A0ABZ0RM54_9BACT</name>
<keyword evidence="2" id="KW-1185">Reference proteome</keyword>
<sequence>MKQQFESTGKKLRLDNHQRRNLAKRGKAMGWAQLQKYATLVRAETILGWHRKLIALKYTGKRVVRTDRQECMEVIREPFVKLAEENMGWGYGRIQGALSNLGYKVSMTTVGNILRAKGIIPSPERGKQSNWKTFVRSQMDVMSVADFFTVEVWTLRGLVRYYVFFVMNLAKRQVEIVHIGCQVNGAVMSQLARNMTDSYDGCLKAARFFVCDHDALYTKEFRQILTNAGVEVIQTRVGCP</sequence>
<reference evidence="1 2" key="1">
    <citation type="submission" date="2023-11" db="EMBL/GenBank/DDBJ databases">
        <title>Coraliomargarita sp. nov., isolated from marine algae.</title>
        <authorList>
            <person name="Lee J.K."/>
            <person name="Baek J.H."/>
            <person name="Kim J.M."/>
            <person name="Choi D.G."/>
            <person name="Jeon C.O."/>
        </authorList>
    </citation>
    <scope>NUCLEOTIDE SEQUENCE [LARGE SCALE GENOMIC DNA]</scope>
    <source>
        <strain evidence="1 2">J2-16</strain>
    </source>
</reference>
<organism evidence="1 2">
    <name type="scientific">Coraliomargarita algicola</name>
    <dbReference type="NCBI Taxonomy" id="3092156"/>
    <lineage>
        <taxon>Bacteria</taxon>
        <taxon>Pseudomonadati</taxon>
        <taxon>Verrucomicrobiota</taxon>
        <taxon>Opitutia</taxon>
        <taxon>Puniceicoccales</taxon>
        <taxon>Coraliomargaritaceae</taxon>
        <taxon>Coraliomargarita</taxon>
    </lineage>
</organism>
<gene>
    <name evidence="1" type="ORF">SH580_21565</name>
</gene>
<evidence type="ECO:0000313" key="2">
    <source>
        <dbReference type="Proteomes" id="UP001324993"/>
    </source>
</evidence>
<evidence type="ECO:0000313" key="1">
    <source>
        <dbReference type="EMBL" id="WPJ96007.1"/>
    </source>
</evidence>
<evidence type="ECO:0008006" key="3">
    <source>
        <dbReference type="Google" id="ProtNLM"/>
    </source>
</evidence>
<dbReference type="EMBL" id="CP138858">
    <property type="protein sequence ID" value="WPJ96007.1"/>
    <property type="molecule type" value="Genomic_DNA"/>
</dbReference>
<accession>A0ABZ0RM54</accession>
<dbReference type="RefSeq" id="WP_319832874.1">
    <property type="nucleotide sequence ID" value="NZ_CP138858.1"/>
</dbReference>
<dbReference type="Proteomes" id="UP001324993">
    <property type="component" value="Chromosome"/>
</dbReference>
<proteinExistence type="predicted"/>
<protein>
    <recommendedName>
        <fullName evidence="3">Integrase catalytic domain-containing protein</fullName>
    </recommendedName>
</protein>